<evidence type="ECO:0000256" key="1">
    <source>
        <dbReference type="SAM" id="SignalP"/>
    </source>
</evidence>
<keyword evidence="4" id="KW-1185">Reference proteome</keyword>
<evidence type="ECO:0000313" key="4">
    <source>
        <dbReference type="Proteomes" id="UP000063063"/>
    </source>
</evidence>
<keyword evidence="1" id="KW-0732">Signal</keyword>
<dbReference type="InterPro" id="IPR048876">
    <property type="entry name" value="BipA_C"/>
</dbReference>
<dbReference type="InterPro" id="IPR042116">
    <property type="entry name" value="TypA/BipA_C"/>
</dbReference>
<dbReference type="Gene3D" id="3.40.50.300">
    <property type="entry name" value="P-loop containing nucleotide triphosphate hydrolases"/>
    <property type="match status" value="1"/>
</dbReference>
<dbReference type="NCBIfam" id="TIGR00231">
    <property type="entry name" value="small_GTP"/>
    <property type="match status" value="1"/>
</dbReference>
<proteinExistence type="predicted"/>
<dbReference type="SUPFAM" id="SSF54980">
    <property type="entry name" value="EF-G C-terminal domain-like"/>
    <property type="match status" value="2"/>
</dbReference>
<dbReference type="InterPro" id="IPR000640">
    <property type="entry name" value="EFG_V-like"/>
</dbReference>
<dbReference type="Gene3D" id="2.40.50.250">
    <property type="entry name" value="bipa protein"/>
    <property type="match status" value="1"/>
</dbReference>
<dbReference type="PANTHER" id="PTHR42908">
    <property type="entry name" value="TRANSLATION ELONGATION FACTOR-RELATED"/>
    <property type="match status" value="1"/>
</dbReference>
<dbReference type="InterPro" id="IPR031157">
    <property type="entry name" value="G_TR_CS"/>
</dbReference>
<dbReference type="Pfam" id="PF00679">
    <property type="entry name" value="EFG_C"/>
    <property type="match status" value="1"/>
</dbReference>
<reference evidence="3 4" key="1">
    <citation type="journal article" date="2015" name="Sci. Rep.">
        <title>The genome of Leishmania panamensis: insights into genomics of the L. (Viannia) subgenus.</title>
        <authorList>
            <person name="Llanes A."/>
            <person name="Restrepo C.M."/>
            <person name="Vecchio G.D."/>
            <person name="Anguizola F.J."/>
            <person name="Lleonart R."/>
        </authorList>
    </citation>
    <scope>NUCLEOTIDE SEQUENCE [LARGE SCALE GENOMIC DNA]</scope>
    <source>
        <strain evidence="3 4">MHOM/PA/94/PSC-1</strain>
    </source>
</reference>
<feature type="chain" id="PRO_5001839060" evidence="1">
    <location>
        <begin position="22"/>
        <end position="634"/>
    </location>
</feature>
<evidence type="ECO:0000313" key="3">
    <source>
        <dbReference type="EMBL" id="AIN98879.1"/>
    </source>
</evidence>
<dbReference type="Gene3D" id="2.40.30.10">
    <property type="entry name" value="Translation factors"/>
    <property type="match status" value="1"/>
</dbReference>
<evidence type="ECO:0000259" key="2">
    <source>
        <dbReference type="PROSITE" id="PS51722"/>
    </source>
</evidence>
<dbReference type="EMBL" id="CP009394">
    <property type="protein sequence ID" value="AIN98879.1"/>
    <property type="molecule type" value="Genomic_DNA"/>
</dbReference>
<dbReference type="GO" id="GO:0005525">
    <property type="term" value="F:GTP binding"/>
    <property type="evidence" value="ECO:0007669"/>
    <property type="project" value="InterPro"/>
</dbReference>
<gene>
    <name evidence="3" type="ORF">LPMP_250140</name>
</gene>
<dbReference type="CDD" id="cd01891">
    <property type="entry name" value="TypA_BipA"/>
    <property type="match status" value="1"/>
</dbReference>
<dbReference type="PROSITE" id="PS00301">
    <property type="entry name" value="G_TR_1"/>
    <property type="match status" value="1"/>
</dbReference>
<dbReference type="GO" id="GO:0003746">
    <property type="term" value="F:translation elongation factor activity"/>
    <property type="evidence" value="ECO:0007669"/>
    <property type="project" value="UniProtKB-KW"/>
</dbReference>
<organism evidence="3 4">
    <name type="scientific">Leishmania panamensis</name>
    <dbReference type="NCBI Taxonomy" id="5679"/>
    <lineage>
        <taxon>Eukaryota</taxon>
        <taxon>Discoba</taxon>
        <taxon>Euglenozoa</taxon>
        <taxon>Kinetoplastea</taxon>
        <taxon>Metakinetoplastina</taxon>
        <taxon>Trypanosomatida</taxon>
        <taxon>Trypanosomatidae</taxon>
        <taxon>Leishmaniinae</taxon>
        <taxon>Leishmania</taxon>
        <taxon>Leishmania guyanensis species complex</taxon>
    </lineage>
</organism>
<dbReference type="GO" id="GO:0003924">
    <property type="term" value="F:GTPase activity"/>
    <property type="evidence" value="ECO:0007669"/>
    <property type="project" value="InterPro"/>
</dbReference>
<dbReference type="Pfam" id="PF00009">
    <property type="entry name" value="GTP_EFTU"/>
    <property type="match status" value="1"/>
</dbReference>
<dbReference type="KEGG" id="lpan:LPMP_250140"/>
<dbReference type="OrthoDB" id="6699954at2759"/>
<dbReference type="Gene3D" id="3.30.70.240">
    <property type="match status" value="1"/>
</dbReference>
<dbReference type="InterPro" id="IPR000795">
    <property type="entry name" value="T_Tr_GTP-bd_dom"/>
</dbReference>
<dbReference type="PRINTS" id="PR00315">
    <property type="entry name" value="ELONGATNFCT"/>
</dbReference>
<dbReference type="Gene3D" id="3.30.70.870">
    <property type="entry name" value="Elongation Factor G (Translational Gtpase), domain 3"/>
    <property type="match status" value="1"/>
</dbReference>
<name>A0A088RUD6_LEIPA</name>
<dbReference type="InterPro" id="IPR027417">
    <property type="entry name" value="P-loop_NTPase"/>
</dbReference>
<protein>
    <submittedName>
        <fullName evidence="3">Elongation factor, putative</fullName>
    </submittedName>
</protein>
<dbReference type="GeneID" id="22575662"/>
<dbReference type="PROSITE" id="PS51722">
    <property type="entry name" value="G_TR_2"/>
    <property type="match status" value="1"/>
</dbReference>
<dbReference type="Proteomes" id="UP000063063">
    <property type="component" value="Chromosome 25"/>
</dbReference>
<dbReference type="GO" id="GO:1990904">
    <property type="term" value="C:ribonucleoprotein complex"/>
    <property type="evidence" value="ECO:0007669"/>
    <property type="project" value="TreeGrafter"/>
</dbReference>
<dbReference type="GO" id="GO:0005829">
    <property type="term" value="C:cytosol"/>
    <property type="evidence" value="ECO:0007669"/>
    <property type="project" value="TreeGrafter"/>
</dbReference>
<feature type="signal peptide" evidence="1">
    <location>
        <begin position="1"/>
        <end position="21"/>
    </location>
</feature>
<dbReference type="InterPro" id="IPR005225">
    <property type="entry name" value="Small_GTP-bd"/>
</dbReference>
<dbReference type="eggNOG" id="KOG0462">
    <property type="taxonomic scope" value="Eukaryota"/>
</dbReference>
<dbReference type="InterPro" id="IPR047041">
    <property type="entry name" value="BipA_GTP-bd_dom"/>
</dbReference>
<dbReference type="InterPro" id="IPR035647">
    <property type="entry name" value="EFG_III/V"/>
</dbReference>
<dbReference type="PANTHER" id="PTHR42908:SF8">
    <property type="entry name" value="TR-TYPE G DOMAIN-CONTAINING PROTEIN"/>
    <property type="match status" value="1"/>
</dbReference>
<dbReference type="CDD" id="cd03691">
    <property type="entry name" value="BipA_TypA_II"/>
    <property type="match status" value="1"/>
</dbReference>
<accession>A0A088RUD6</accession>
<dbReference type="VEuPathDB" id="TriTrypDB:LPMP_250140"/>
<dbReference type="SUPFAM" id="SSF52540">
    <property type="entry name" value="P-loop containing nucleoside triphosphate hydrolases"/>
    <property type="match status" value="1"/>
</dbReference>
<keyword evidence="3" id="KW-0648">Protein biosynthesis</keyword>
<dbReference type="VEuPathDB" id="TriTrypDB:LPAL13_250006500"/>
<keyword evidence="3" id="KW-0251">Elongation factor</keyword>
<sequence>MRRLFASSVVVLAALTRRLHTREDVRNIAVIAHVDHGKTTLVDSMLSQSGTVANAHNRVMDSKDQERERGITILAKNTAIVLDNGKRRINIVDTPGHLDFSGEVERALQMVEGIILLVDAKEGVRPGTRYVLRKALSLHLRPIVCLNKIDKDDLNIAKTEKAVEDLFLEAAQDESQLEMKFLYGSGRNGYMNEEPRQEGTLAPLFDTIFSTVPAPKAEDEQTLQMLVAQVDEDEQNGTKLAIGRIYNGAVQTGDVVTVALEERQTDALVKSIHLYCGVQKMPVTRASYGDICILELQEPIGMKVPLKIGGTIGKQSAVKLFPYKKPDDPTYSLVLQESEASWKGKEATEAMGKMPLIQRRLDREAMVNTALQLKSLNAKQIIMYGRGPLHLSVIIEDMRREGYEFEIQAPRVLTRMIDGVTCEPFERLLLEFKDNLVSDVVSFLSSKMGEIGEIEPLSNGRILMECVMPVRLMSNVPLKFHTLTGGDGVLNHQFDSYRPMAAIDTERDTGALISVENGEVTDWSLSGFGTQGRFFVLPGDQVHYGQIIGENQKTSLQNLGVNVCKRNEQLGGMRANANDKANSRRGPYSAVRYTFEDCAAWVTDDELVTVTPKSIRMRKPGFNGKTSMRSLKRK</sequence>
<dbReference type="FunFam" id="2.40.30.10:FF:000238">
    <property type="entry name" value="Elongation factor, putative"/>
    <property type="match status" value="1"/>
</dbReference>
<dbReference type="Pfam" id="PF21018">
    <property type="entry name" value="BipA_C"/>
    <property type="match status" value="1"/>
</dbReference>
<dbReference type="InterPro" id="IPR047042">
    <property type="entry name" value="BipA_II"/>
</dbReference>
<feature type="domain" description="Tr-type G" evidence="2">
    <location>
        <begin position="23"/>
        <end position="216"/>
    </location>
</feature>
<dbReference type="FunFam" id="3.40.50.300:FF:002672">
    <property type="entry name" value="Elongation factor, putative"/>
    <property type="match status" value="1"/>
</dbReference>
<dbReference type="AlphaFoldDB" id="A0A088RUD6"/>
<dbReference type="RefSeq" id="XP_010699586.1">
    <property type="nucleotide sequence ID" value="XM_010701284.1"/>
</dbReference>
<dbReference type="FunFam" id="2.40.50.250:FF:000002">
    <property type="entry name" value="Elongation factor, putative"/>
    <property type="match status" value="1"/>
</dbReference>